<accession>A0A6H5J514</accession>
<evidence type="ECO:0000313" key="2">
    <source>
        <dbReference type="Proteomes" id="UP000479190"/>
    </source>
</evidence>
<reference evidence="1 2" key="1">
    <citation type="submission" date="2020-02" db="EMBL/GenBank/DDBJ databases">
        <authorList>
            <person name="Ferguson B K."/>
        </authorList>
    </citation>
    <scope>NUCLEOTIDE SEQUENCE [LARGE SCALE GENOMIC DNA]</scope>
</reference>
<gene>
    <name evidence="1" type="ORF">TBRA_LOCUS15235</name>
</gene>
<dbReference type="AlphaFoldDB" id="A0A6H5J514"/>
<evidence type="ECO:0000313" key="1">
    <source>
        <dbReference type="EMBL" id="CAB0043647.1"/>
    </source>
</evidence>
<dbReference type="EMBL" id="CADCXV010001338">
    <property type="protein sequence ID" value="CAB0043647.1"/>
    <property type="molecule type" value="Genomic_DNA"/>
</dbReference>
<sequence>YELDRKDTLTIVEFFYRHEIFEALANNIEKFWYRDEKFYDHGVQVGCELEKIVRIRPSPRTCVRDDTTTTRFTNAPCLLQCVNISYYKRKEKKREFVRCSVCRCSNSSTHQSRPGLGCNARKIGSVSLLQQLAVAWLEPEFYVWHTSRSPCARRSSSSLNARTRGRRHRVSALIHIYKCHNCCGAIHSSSSSSSSHNAASMCCSHGCCCCVIINPACCCSNYI</sequence>
<feature type="non-terminal residue" evidence="1">
    <location>
        <position position="1"/>
    </location>
</feature>
<name>A0A6H5J514_9HYME</name>
<keyword evidence="2" id="KW-1185">Reference proteome</keyword>
<proteinExistence type="predicted"/>
<dbReference type="Proteomes" id="UP000479190">
    <property type="component" value="Unassembled WGS sequence"/>
</dbReference>
<organism evidence="1 2">
    <name type="scientific">Trichogramma brassicae</name>
    <dbReference type="NCBI Taxonomy" id="86971"/>
    <lineage>
        <taxon>Eukaryota</taxon>
        <taxon>Metazoa</taxon>
        <taxon>Ecdysozoa</taxon>
        <taxon>Arthropoda</taxon>
        <taxon>Hexapoda</taxon>
        <taxon>Insecta</taxon>
        <taxon>Pterygota</taxon>
        <taxon>Neoptera</taxon>
        <taxon>Endopterygota</taxon>
        <taxon>Hymenoptera</taxon>
        <taxon>Apocrita</taxon>
        <taxon>Proctotrupomorpha</taxon>
        <taxon>Chalcidoidea</taxon>
        <taxon>Trichogrammatidae</taxon>
        <taxon>Trichogramma</taxon>
    </lineage>
</organism>
<protein>
    <submittedName>
        <fullName evidence="1">Uncharacterized protein</fullName>
    </submittedName>
</protein>